<proteinExistence type="inferred from homology"/>
<dbReference type="SUPFAM" id="SSF55681">
    <property type="entry name" value="Class II aaRS and biotin synthetases"/>
    <property type="match status" value="1"/>
</dbReference>
<dbReference type="NCBIfam" id="TIGR00409">
    <property type="entry name" value="proS_fam_II"/>
    <property type="match status" value="1"/>
</dbReference>
<dbReference type="EC" id="6.1.1.15" evidence="10"/>
<dbReference type="GO" id="GO:0004827">
    <property type="term" value="F:proline-tRNA ligase activity"/>
    <property type="evidence" value="ECO:0007669"/>
    <property type="project" value="UniProtKB-UniRule"/>
</dbReference>
<comment type="subcellular location">
    <subcellularLocation>
        <location evidence="1 10">Cytoplasm</location>
    </subcellularLocation>
</comment>
<evidence type="ECO:0000256" key="8">
    <source>
        <dbReference type="ARBA" id="ARBA00023146"/>
    </source>
</evidence>
<dbReference type="AlphaFoldDB" id="A0A8J7PRV8"/>
<dbReference type="Pfam" id="PF00587">
    <property type="entry name" value="tRNA-synt_2b"/>
    <property type="match status" value="1"/>
</dbReference>
<protein>
    <recommendedName>
        <fullName evidence="10">Proline--tRNA ligase</fullName>
        <ecNumber evidence="10">6.1.1.15</ecNumber>
    </recommendedName>
    <alternativeName>
        <fullName evidence="10">Prolyl-tRNA synthetase</fullName>
        <shortName evidence="10">ProRS</shortName>
    </alternativeName>
</protein>
<keyword evidence="4 10" id="KW-0436">Ligase</keyword>
<dbReference type="CDD" id="cd00861">
    <property type="entry name" value="ProRS_anticodon_short"/>
    <property type="match status" value="1"/>
</dbReference>
<evidence type="ECO:0000256" key="2">
    <source>
        <dbReference type="ARBA" id="ARBA00011738"/>
    </source>
</evidence>
<evidence type="ECO:0000256" key="9">
    <source>
        <dbReference type="ARBA" id="ARBA00047671"/>
    </source>
</evidence>
<evidence type="ECO:0000256" key="5">
    <source>
        <dbReference type="ARBA" id="ARBA00022741"/>
    </source>
</evidence>
<keyword evidence="5 10" id="KW-0547">Nucleotide-binding</keyword>
<comment type="subunit">
    <text evidence="2 10">Homodimer.</text>
</comment>
<evidence type="ECO:0000256" key="7">
    <source>
        <dbReference type="ARBA" id="ARBA00022917"/>
    </source>
</evidence>
<dbReference type="InterPro" id="IPR036621">
    <property type="entry name" value="Anticodon-bd_dom_sf"/>
</dbReference>
<evidence type="ECO:0000256" key="10">
    <source>
        <dbReference type="HAMAP-Rule" id="MF_01570"/>
    </source>
</evidence>
<dbReference type="HAMAP" id="MF_01570">
    <property type="entry name" value="Pro_tRNA_synth_type2"/>
    <property type="match status" value="1"/>
</dbReference>
<dbReference type="InterPro" id="IPR023716">
    <property type="entry name" value="Prolyl-tRNA_ligase_IIa_type2"/>
</dbReference>
<dbReference type="FunFam" id="3.40.50.800:FF:000032">
    <property type="entry name" value="Proline--tRNA ligase"/>
    <property type="match status" value="1"/>
</dbReference>
<keyword evidence="6 10" id="KW-0067">ATP-binding</keyword>
<dbReference type="EMBL" id="JAFKGL010000026">
    <property type="protein sequence ID" value="MBN9413532.1"/>
    <property type="molecule type" value="Genomic_DNA"/>
</dbReference>
<dbReference type="PANTHER" id="PTHR42753">
    <property type="entry name" value="MITOCHONDRIAL RIBOSOME PROTEIN L39/PROLYL-TRNA LIGASE FAMILY MEMBER"/>
    <property type="match status" value="1"/>
</dbReference>
<accession>A0A8J7PRV8</accession>
<dbReference type="PROSITE" id="PS50862">
    <property type="entry name" value="AA_TRNA_LIGASE_II"/>
    <property type="match status" value="1"/>
</dbReference>
<dbReference type="InterPro" id="IPR002316">
    <property type="entry name" value="Pro-tRNA-ligase_IIa"/>
</dbReference>
<dbReference type="InterPro" id="IPR004154">
    <property type="entry name" value="Anticodon-bd"/>
</dbReference>
<dbReference type="InterPro" id="IPR050062">
    <property type="entry name" value="Pro-tRNA_synthetase"/>
</dbReference>
<dbReference type="CDD" id="cd00779">
    <property type="entry name" value="ProRS_core_prok"/>
    <property type="match status" value="1"/>
</dbReference>
<evidence type="ECO:0000313" key="12">
    <source>
        <dbReference type="EMBL" id="MBN9413532.1"/>
    </source>
</evidence>
<dbReference type="FunFam" id="3.30.930.10:FF:000042">
    <property type="entry name" value="probable proline--tRNA ligase, mitochondrial"/>
    <property type="match status" value="1"/>
</dbReference>
<keyword evidence="3 10" id="KW-0963">Cytoplasm</keyword>
<dbReference type="InterPro" id="IPR006195">
    <property type="entry name" value="aa-tRNA-synth_II"/>
</dbReference>
<evidence type="ECO:0000256" key="1">
    <source>
        <dbReference type="ARBA" id="ARBA00004496"/>
    </source>
</evidence>
<dbReference type="Gene3D" id="3.40.50.800">
    <property type="entry name" value="Anticodon-binding domain"/>
    <property type="match status" value="1"/>
</dbReference>
<dbReference type="NCBIfam" id="NF008979">
    <property type="entry name" value="PRK12325.1"/>
    <property type="match status" value="1"/>
</dbReference>
<comment type="caution">
    <text evidence="12">The sequence shown here is derived from an EMBL/GenBank/DDBJ whole genome shotgun (WGS) entry which is preliminary data.</text>
</comment>
<evidence type="ECO:0000313" key="13">
    <source>
        <dbReference type="Proteomes" id="UP000664414"/>
    </source>
</evidence>
<dbReference type="PANTHER" id="PTHR42753:SF2">
    <property type="entry name" value="PROLINE--TRNA LIGASE"/>
    <property type="match status" value="1"/>
</dbReference>
<comment type="function">
    <text evidence="10">Catalyzes the attachment of proline to tRNA(Pro) in a two-step reaction: proline is first activated by ATP to form Pro-AMP and then transferred to the acceptor end of tRNA(Pro).</text>
</comment>
<dbReference type="Gene3D" id="3.30.930.10">
    <property type="entry name" value="Bira Bifunctional Protein, Domain 2"/>
    <property type="match status" value="1"/>
</dbReference>
<comment type="similarity">
    <text evidence="10">Belongs to the class-II aminoacyl-tRNA synthetase family. ProS type 2 subfamily.</text>
</comment>
<dbReference type="InterPro" id="IPR004500">
    <property type="entry name" value="Pro-tRNA-synth_IIa_bac-type"/>
</dbReference>
<feature type="domain" description="Aminoacyl-transfer RNA synthetases class-II family profile" evidence="11">
    <location>
        <begin position="47"/>
        <end position="330"/>
    </location>
</feature>
<dbReference type="Proteomes" id="UP000664414">
    <property type="component" value="Unassembled WGS sequence"/>
</dbReference>
<dbReference type="GO" id="GO:0006433">
    <property type="term" value="P:prolyl-tRNA aminoacylation"/>
    <property type="evidence" value="ECO:0007669"/>
    <property type="project" value="UniProtKB-UniRule"/>
</dbReference>
<comment type="catalytic activity">
    <reaction evidence="9 10">
        <text>tRNA(Pro) + L-proline + ATP = L-prolyl-tRNA(Pro) + AMP + diphosphate</text>
        <dbReference type="Rhea" id="RHEA:14305"/>
        <dbReference type="Rhea" id="RHEA-COMP:9700"/>
        <dbReference type="Rhea" id="RHEA-COMP:9702"/>
        <dbReference type="ChEBI" id="CHEBI:30616"/>
        <dbReference type="ChEBI" id="CHEBI:33019"/>
        <dbReference type="ChEBI" id="CHEBI:60039"/>
        <dbReference type="ChEBI" id="CHEBI:78442"/>
        <dbReference type="ChEBI" id="CHEBI:78532"/>
        <dbReference type="ChEBI" id="CHEBI:456215"/>
        <dbReference type="EC" id="6.1.1.15"/>
    </reaction>
</comment>
<name>A0A8J7PRV8_9PROT</name>
<reference evidence="12" key="1">
    <citation type="submission" date="2021-02" db="EMBL/GenBank/DDBJ databases">
        <title>Thiocyanate and organic carbon inputs drive convergent selection for specific autotrophic Afipia and Thiobacillus strains within complex microbiomes.</title>
        <authorList>
            <person name="Huddy R.J."/>
            <person name="Sachdeva R."/>
            <person name="Kadzinga F."/>
            <person name="Kantor R.S."/>
            <person name="Harrison S.T.L."/>
            <person name="Banfield J.F."/>
        </authorList>
    </citation>
    <scope>NUCLEOTIDE SEQUENCE</scope>
    <source>
        <strain evidence="12">SCN18_10_11_15_R4_P_38_20</strain>
    </source>
</reference>
<dbReference type="GO" id="GO:0005829">
    <property type="term" value="C:cytosol"/>
    <property type="evidence" value="ECO:0007669"/>
    <property type="project" value="TreeGrafter"/>
</dbReference>
<dbReference type="SUPFAM" id="SSF52954">
    <property type="entry name" value="Class II aaRS ABD-related"/>
    <property type="match status" value="1"/>
</dbReference>
<dbReference type="PRINTS" id="PR01046">
    <property type="entry name" value="TRNASYNTHPRO"/>
</dbReference>
<keyword evidence="7 10" id="KW-0648">Protein biosynthesis</keyword>
<sequence length="434" mass="49466">MLLSQYFMPTLKETPSEAQIVSHRLMLRAGMIYQASAGIYAWLPMATRVLENIQRIVREEQDRAGAQEVILPTIQSADLWRQSGRYDAYGQEMLRFKDRHDREILYTPTAEEAITDIAAHHIKSYRDLPKMLYQIQWKFRDEIRPRFGVMRGREFLMKDCYSFDIDYEGALRSYQRMLESYIRSFIRMGLTAIPVKADPGAIGGNLSQEFHVLASTGESLIYYDQKLDTLLQDPKNINVEELMAIYAAEETLHNPQECTVPEAHLKQARGIEVGHIFYFGTKYSEAFNMKVSGPTGEMIVPHMGSYGIGISRLVAAIIEANHDEAGIIWPEGVAPYKVGLISIRTDDEATTKTCQHLYETLQNKGISVLYDDREERPGAKFATMDLMGAPWQLRVGPKGLEKGLIELKNRRTNETQELSIESALSYLTQHLSHS</sequence>
<organism evidence="12 13">
    <name type="scientific">Candidatus Paracaedimonas acanthamoebae</name>
    <dbReference type="NCBI Taxonomy" id="244581"/>
    <lineage>
        <taxon>Bacteria</taxon>
        <taxon>Pseudomonadati</taxon>
        <taxon>Pseudomonadota</taxon>
        <taxon>Alphaproteobacteria</taxon>
        <taxon>Holosporales</taxon>
        <taxon>Caedimonadaceae</taxon>
        <taxon>Candidatus Paracaedimonas</taxon>
    </lineage>
</organism>
<dbReference type="GO" id="GO:0005524">
    <property type="term" value="F:ATP binding"/>
    <property type="evidence" value="ECO:0007669"/>
    <property type="project" value="UniProtKB-UniRule"/>
</dbReference>
<gene>
    <name evidence="10" type="primary">proS</name>
    <name evidence="12" type="ORF">J0H12_06395</name>
</gene>
<evidence type="ECO:0000259" key="11">
    <source>
        <dbReference type="PROSITE" id="PS50862"/>
    </source>
</evidence>
<evidence type="ECO:0000256" key="4">
    <source>
        <dbReference type="ARBA" id="ARBA00022598"/>
    </source>
</evidence>
<dbReference type="InterPro" id="IPR033730">
    <property type="entry name" value="ProRS_core_prok"/>
</dbReference>
<evidence type="ECO:0000256" key="3">
    <source>
        <dbReference type="ARBA" id="ARBA00022490"/>
    </source>
</evidence>
<evidence type="ECO:0000256" key="6">
    <source>
        <dbReference type="ARBA" id="ARBA00022840"/>
    </source>
</evidence>
<dbReference type="InterPro" id="IPR044140">
    <property type="entry name" value="ProRS_anticodon_short"/>
</dbReference>
<keyword evidence="8 10" id="KW-0030">Aminoacyl-tRNA synthetase</keyword>
<dbReference type="InterPro" id="IPR002314">
    <property type="entry name" value="aa-tRNA-synt_IIb"/>
</dbReference>
<dbReference type="InterPro" id="IPR045864">
    <property type="entry name" value="aa-tRNA-synth_II/BPL/LPL"/>
</dbReference>
<dbReference type="Pfam" id="PF03129">
    <property type="entry name" value="HGTP_anticodon"/>
    <property type="match status" value="1"/>
</dbReference>